<dbReference type="AlphaFoldDB" id="A0AAF0CQZ1"/>
<evidence type="ECO:0000313" key="2">
    <source>
        <dbReference type="EMBL" id="WED66440.1"/>
    </source>
</evidence>
<feature type="region of interest" description="Disordered" evidence="1">
    <location>
        <begin position="123"/>
        <end position="185"/>
    </location>
</feature>
<feature type="region of interest" description="Disordered" evidence="1">
    <location>
        <begin position="49"/>
        <end position="69"/>
    </location>
</feature>
<sequence length="185" mass="20280">MPIYEYYCPNNNTVYQFYAKSLAQGELIPRCPDNPRFRMRKMVSGFAITKPGASDEAPPASGGDAAGGEDDARMEAAMAAMESEFSNVDENDPKAMGRMMRRMAEMTGEKLDGEMEEVVRKLEEGADPDSLEEQLGGDDGDGDPMGGMGGMGGEGGPAPDPKEPRHRFRSRSLPPRRDPKLYDYE</sequence>
<gene>
    <name evidence="2" type="ORF">PXH66_06215</name>
</gene>
<keyword evidence="3" id="KW-1185">Reference proteome</keyword>
<evidence type="ECO:0000313" key="3">
    <source>
        <dbReference type="Proteomes" id="UP001218638"/>
    </source>
</evidence>
<feature type="compositionally biased region" description="Basic and acidic residues" evidence="1">
    <location>
        <begin position="175"/>
        <end position="185"/>
    </location>
</feature>
<reference evidence="2" key="1">
    <citation type="submission" date="2023-03" db="EMBL/GenBank/DDBJ databases">
        <title>Lomoglobus Profundus gen. nov., sp. nov., a novel member of the phylum Verrucomicrobia, isolated from deep-marine sediment of South China Sea.</title>
        <authorList>
            <person name="Ahmad T."/>
            <person name="Ishaq S.E."/>
            <person name="Wang F."/>
        </authorList>
    </citation>
    <scope>NUCLEOTIDE SEQUENCE</scope>
    <source>
        <strain evidence="2">LMO-M01</strain>
    </source>
</reference>
<dbReference type="Proteomes" id="UP001218638">
    <property type="component" value="Chromosome"/>
</dbReference>
<evidence type="ECO:0000256" key="1">
    <source>
        <dbReference type="SAM" id="MobiDB-lite"/>
    </source>
</evidence>
<protein>
    <submittedName>
        <fullName evidence="2">FmdB family transcriptional regulator</fullName>
    </submittedName>
</protein>
<dbReference type="EMBL" id="CP119075">
    <property type="protein sequence ID" value="WED66440.1"/>
    <property type="molecule type" value="Genomic_DNA"/>
</dbReference>
<name>A0AAF0CQZ1_9BACT</name>
<dbReference type="KEGG" id="slom:PXH66_06215"/>
<dbReference type="RefSeq" id="WP_330927726.1">
    <property type="nucleotide sequence ID" value="NZ_CP119075.1"/>
</dbReference>
<organism evidence="2 3">
    <name type="scientific">Synoicihabitans lomoniglobus</name>
    <dbReference type="NCBI Taxonomy" id="2909285"/>
    <lineage>
        <taxon>Bacteria</taxon>
        <taxon>Pseudomonadati</taxon>
        <taxon>Verrucomicrobiota</taxon>
        <taxon>Opitutia</taxon>
        <taxon>Opitutales</taxon>
        <taxon>Opitutaceae</taxon>
        <taxon>Synoicihabitans</taxon>
    </lineage>
</organism>
<feature type="compositionally biased region" description="Gly residues" evidence="1">
    <location>
        <begin position="143"/>
        <end position="156"/>
    </location>
</feature>
<feature type="compositionally biased region" description="Acidic residues" evidence="1">
    <location>
        <begin position="125"/>
        <end position="142"/>
    </location>
</feature>
<accession>A0AAF0CQZ1</accession>
<proteinExistence type="predicted"/>